<dbReference type="Proteomes" id="UP001589906">
    <property type="component" value="Unassembled WGS sequence"/>
</dbReference>
<sequence length="42" mass="4676">MTAKTTSRLVRLGAARTLTRANSRGEFDELNPVLKYTIPPTE</sequence>
<dbReference type="RefSeq" id="WP_376836668.1">
    <property type="nucleotide sequence ID" value="NZ_JBHLSW010000007.1"/>
</dbReference>
<name>A0ABV6R4T0_9CAUL</name>
<reference evidence="1 2" key="1">
    <citation type="submission" date="2024-09" db="EMBL/GenBank/DDBJ databases">
        <authorList>
            <person name="Sun Q."/>
            <person name="Mori K."/>
        </authorList>
    </citation>
    <scope>NUCLEOTIDE SEQUENCE [LARGE SCALE GENOMIC DNA]</scope>
    <source>
        <strain evidence="1 2">NCAIM B.02621</strain>
    </source>
</reference>
<evidence type="ECO:0000313" key="2">
    <source>
        <dbReference type="Proteomes" id="UP001589906"/>
    </source>
</evidence>
<protein>
    <submittedName>
        <fullName evidence="1">Uncharacterized protein</fullName>
    </submittedName>
</protein>
<organism evidence="1 2">
    <name type="scientific">Brevundimonas balnearis</name>
    <dbReference type="NCBI Taxonomy" id="1572858"/>
    <lineage>
        <taxon>Bacteria</taxon>
        <taxon>Pseudomonadati</taxon>
        <taxon>Pseudomonadota</taxon>
        <taxon>Alphaproteobacteria</taxon>
        <taxon>Caulobacterales</taxon>
        <taxon>Caulobacteraceae</taxon>
        <taxon>Brevundimonas</taxon>
    </lineage>
</organism>
<comment type="caution">
    <text evidence="1">The sequence shown here is derived from an EMBL/GenBank/DDBJ whole genome shotgun (WGS) entry which is preliminary data.</text>
</comment>
<proteinExistence type="predicted"/>
<evidence type="ECO:0000313" key="1">
    <source>
        <dbReference type="EMBL" id="MFC0634637.1"/>
    </source>
</evidence>
<keyword evidence="2" id="KW-1185">Reference proteome</keyword>
<dbReference type="EMBL" id="JBHLSW010000007">
    <property type="protein sequence ID" value="MFC0634637.1"/>
    <property type="molecule type" value="Genomic_DNA"/>
</dbReference>
<accession>A0ABV6R4T0</accession>
<gene>
    <name evidence="1" type="ORF">ACFFGE_12215</name>
</gene>